<dbReference type="InParanoid" id="E9HTT5"/>
<dbReference type="GO" id="GO:0003834">
    <property type="term" value="F:beta-carotene 15,15'-dioxygenase activity"/>
    <property type="evidence" value="ECO:0000318"/>
    <property type="project" value="GO_Central"/>
</dbReference>
<keyword evidence="3" id="KW-0560">Oxidoreductase</keyword>
<protein>
    <submittedName>
        <fullName evidence="6">Uncharacterized protein</fullName>
    </submittedName>
</protein>
<dbReference type="AlphaFoldDB" id="E9HTT5"/>
<dbReference type="KEGG" id="dpx:DAPPUDRAFT_333779"/>
<sequence>MAGKVDHPSTWVRTLDKETESPVDGIIIGKIPEWLQGSLMRNGSGILEIGETKMDHLFDGLSVINRFAIDGQGEGKATYQNCILKSDTYKDSKAANRLTMHQFGTFAYPDPCKSLLGKYACFFKAAIDCLYNCAVNLCYFGDKLYALTETPFIRQIDSETLDIIGEKCDISKLVAVNHATAHPHVNEDGTVYNMGNSVGSKGPAYNVIEFPAGDGEFCRQKIVATIPSRWKMSHSYYHSFGITENYFVFIEYPLIANTAKLLTMNLRQKAFDSSLDWTPNEHTRIILCERKTGDLVETVYETPPFFSFHIGNCYEKDGYLVMDLSHCKDDTVISGLSVKSLRENKGDFTNTYYTRFVLPLAGIEPPVDKTFQKRENLIKLEGSKCISYWISDKIIFCEPDRLSDLSLELPRINYSRNGLEYRFAYGISQTDGYAESEKILKLDVTSRDVKIWAKTEFSPSEPVYVSRPGSTDEDDGVILFSAVHQVDVKKVLLVILNAATFEEEAVVEYVASGVVTKDFHGLFSRTGDALHGY</sequence>
<evidence type="ECO:0000256" key="5">
    <source>
        <dbReference type="PIRSR" id="PIRSR604294-1"/>
    </source>
</evidence>
<proteinExistence type="inferred from homology"/>
<comment type="cofactor">
    <cofactor evidence="5">
        <name>Fe(2+)</name>
        <dbReference type="ChEBI" id="CHEBI:29033"/>
    </cofactor>
    <text evidence="5">Binds 1 Fe(2+) ion per subunit.</text>
</comment>
<evidence type="ECO:0000256" key="2">
    <source>
        <dbReference type="ARBA" id="ARBA00022723"/>
    </source>
</evidence>
<feature type="binding site" evidence="5">
    <location>
        <position position="238"/>
    </location>
    <ligand>
        <name>Fe cation</name>
        <dbReference type="ChEBI" id="CHEBI:24875"/>
        <note>catalytic</note>
    </ligand>
</feature>
<dbReference type="EMBL" id="GL732784">
    <property type="protein sequence ID" value="EFX64845.1"/>
    <property type="molecule type" value="Genomic_DNA"/>
</dbReference>
<dbReference type="GO" id="GO:0046872">
    <property type="term" value="F:metal ion binding"/>
    <property type="evidence" value="ECO:0007669"/>
    <property type="project" value="UniProtKB-KW"/>
</dbReference>
<dbReference type="Proteomes" id="UP000000305">
    <property type="component" value="Unassembled WGS sequence"/>
</dbReference>
<organism evidence="6 7">
    <name type="scientific">Daphnia pulex</name>
    <name type="common">Water flea</name>
    <dbReference type="NCBI Taxonomy" id="6669"/>
    <lineage>
        <taxon>Eukaryota</taxon>
        <taxon>Metazoa</taxon>
        <taxon>Ecdysozoa</taxon>
        <taxon>Arthropoda</taxon>
        <taxon>Crustacea</taxon>
        <taxon>Branchiopoda</taxon>
        <taxon>Diplostraca</taxon>
        <taxon>Cladocera</taxon>
        <taxon>Anomopoda</taxon>
        <taxon>Daphniidae</taxon>
        <taxon>Daphnia</taxon>
    </lineage>
</organism>
<evidence type="ECO:0000256" key="3">
    <source>
        <dbReference type="ARBA" id="ARBA00023002"/>
    </source>
</evidence>
<evidence type="ECO:0000313" key="7">
    <source>
        <dbReference type="Proteomes" id="UP000000305"/>
    </source>
</evidence>
<evidence type="ECO:0000313" key="6">
    <source>
        <dbReference type="EMBL" id="EFX64845.1"/>
    </source>
</evidence>
<evidence type="ECO:0000256" key="4">
    <source>
        <dbReference type="ARBA" id="ARBA00023004"/>
    </source>
</evidence>
<dbReference type="PhylomeDB" id="E9HTT5"/>
<dbReference type="eggNOG" id="KOG1285">
    <property type="taxonomic scope" value="Eukaryota"/>
</dbReference>
<dbReference type="GO" id="GO:0042574">
    <property type="term" value="P:retinal metabolic process"/>
    <property type="evidence" value="ECO:0000318"/>
    <property type="project" value="GO_Central"/>
</dbReference>
<dbReference type="Pfam" id="PF03055">
    <property type="entry name" value="RPE65"/>
    <property type="match status" value="1"/>
</dbReference>
<dbReference type="GO" id="GO:0016121">
    <property type="term" value="P:carotene catabolic process"/>
    <property type="evidence" value="ECO:0000318"/>
    <property type="project" value="GO_Central"/>
</dbReference>
<feature type="binding site" evidence="5">
    <location>
        <position position="309"/>
    </location>
    <ligand>
        <name>Fe cation</name>
        <dbReference type="ChEBI" id="CHEBI:24875"/>
        <note>catalytic</note>
    </ligand>
</feature>
<feature type="binding site" evidence="5">
    <location>
        <position position="520"/>
    </location>
    <ligand>
        <name>Fe cation</name>
        <dbReference type="ChEBI" id="CHEBI:24875"/>
        <note>catalytic</note>
    </ligand>
</feature>
<feature type="binding site" evidence="5">
    <location>
        <position position="182"/>
    </location>
    <ligand>
        <name>Fe cation</name>
        <dbReference type="ChEBI" id="CHEBI:24875"/>
        <note>catalytic</note>
    </ligand>
</feature>
<dbReference type="PANTHER" id="PTHR10543:SF24">
    <property type="entry name" value="CAROTENOID ISOMEROOXYGENASE"/>
    <property type="match status" value="1"/>
</dbReference>
<name>E9HTT5_DAPPU</name>
<keyword evidence="2 5" id="KW-0479">Metal-binding</keyword>
<keyword evidence="4 5" id="KW-0408">Iron</keyword>
<reference evidence="6 7" key="1">
    <citation type="journal article" date="2011" name="Science">
        <title>The ecoresponsive genome of Daphnia pulex.</title>
        <authorList>
            <person name="Colbourne J.K."/>
            <person name="Pfrender M.E."/>
            <person name="Gilbert D."/>
            <person name="Thomas W.K."/>
            <person name="Tucker A."/>
            <person name="Oakley T.H."/>
            <person name="Tokishita S."/>
            <person name="Aerts A."/>
            <person name="Arnold G.J."/>
            <person name="Basu M.K."/>
            <person name="Bauer D.J."/>
            <person name="Caceres C.E."/>
            <person name="Carmel L."/>
            <person name="Casola C."/>
            <person name="Choi J.H."/>
            <person name="Detter J.C."/>
            <person name="Dong Q."/>
            <person name="Dusheyko S."/>
            <person name="Eads B.D."/>
            <person name="Frohlich T."/>
            <person name="Geiler-Samerotte K.A."/>
            <person name="Gerlach D."/>
            <person name="Hatcher P."/>
            <person name="Jogdeo S."/>
            <person name="Krijgsveld J."/>
            <person name="Kriventseva E.V."/>
            <person name="Kultz D."/>
            <person name="Laforsch C."/>
            <person name="Lindquist E."/>
            <person name="Lopez J."/>
            <person name="Manak J.R."/>
            <person name="Muller J."/>
            <person name="Pangilinan J."/>
            <person name="Patwardhan R.P."/>
            <person name="Pitluck S."/>
            <person name="Pritham E.J."/>
            <person name="Rechtsteiner A."/>
            <person name="Rho M."/>
            <person name="Rogozin I.B."/>
            <person name="Sakarya O."/>
            <person name="Salamov A."/>
            <person name="Schaack S."/>
            <person name="Shapiro H."/>
            <person name="Shiga Y."/>
            <person name="Skalitzky C."/>
            <person name="Smith Z."/>
            <person name="Souvorov A."/>
            <person name="Sung W."/>
            <person name="Tang Z."/>
            <person name="Tsuchiya D."/>
            <person name="Tu H."/>
            <person name="Vos H."/>
            <person name="Wang M."/>
            <person name="Wolf Y.I."/>
            <person name="Yamagata H."/>
            <person name="Yamada T."/>
            <person name="Ye Y."/>
            <person name="Shaw J.R."/>
            <person name="Andrews J."/>
            <person name="Crease T.J."/>
            <person name="Tang H."/>
            <person name="Lucas S.M."/>
            <person name="Robertson H.M."/>
            <person name="Bork P."/>
            <person name="Koonin E.V."/>
            <person name="Zdobnov E.M."/>
            <person name="Grigoriev I.V."/>
            <person name="Lynch M."/>
            <person name="Boore J.L."/>
        </authorList>
    </citation>
    <scope>NUCLEOTIDE SEQUENCE [LARGE SCALE GENOMIC DNA]</scope>
</reference>
<gene>
    <name evidence="6" type="ORF">DAPPUDRAFT_333779</name>
</gene>
<evidence type="ECO:0000256" key="1">
    <source>
        <dbReference type="ARBA" id="ARBA00006787"/>
    </source>
</evidence>
<accession>E9HTT5</accession>
<comment type="similarity">
    <text evidence="1">Belongs to the carotenoid oxygenase family.</text>
</comment>
<dbReference type="HOGENOM" id="CLU_016472_1_1_1"/>
<dbReference type="GO" id="GO:0010436">
    <property type="term" value="F:carotenoid dioxygenase activity"/>
    <property type="evidence" value="ECO:0000318"/>
    <property type="project" value="GO_Central"/>
</dbReference>
<dbReference type="STRING" id="6669.E9HTT5"/>
<dbReference type="OMA" id="GPLFGMH"/>
<dbReference type="OrthoDB" id="1069523at2759"/>
<keyword evidence="7" id="KW-1185">Reference proteome</keyword>
<dbReference type="PANTHER" id="PTHR10543">
    <property type="entry name" value="BETA-CAROTENE DIOXYGENASE"/>
    <property type="match status" value="1"/>
</dbReference>
<dbReference type="InterPro" id="IPR004294">
    <property type="entry name" value="Carotenoid_Oase"/>
</dbReference>